<dbReference type="EMBL" id="WHVL01000002">
    <property type="protein sequence ID" value="MCB8888627.1"/>
    <property type="molecule type" value="Genomic_DNA"/>
</dbReference>
<dbReference type="InterPro" id="IPR004101">
    <property type="entry name" value="Mur_ligase_C"/>
</dbReference>
<keyword evidence="2" id="KW-0547">Nucleotide-binding</keyword>
<dbReference type="InterPro" id="IPR051046">
    <property type="entry name" value="MurCDEF_CellWall_CoF430Synth"/>
</dbReference>
<dbReference type="PANTHER" id="PTHR43024">
    <property type="entry name" value="UDP-N-ACETYLMURAMOYL-TRIPEPTIDE--D-ALANYL-D-ALANINE LIGASE"/>
    <property type="match status" value="1"/>
</dbReference>
<feature type="domain" description="Mur ligase central" evidence="6">
    <location>
        <begin position="728"/>
        <end position="910"/>
    </location>
</feature>
<evidence type="ECO:0000256" key="2">
    <source>
        <dbReference type="ARBA" id="ARBA00022741"/>
    </source>
</evidence>
<protein>
    <submittedName>
        <fullName evidence="7">UDP-N-acetylmuramoyl-tripeptide--D-alanyl-D-alanine ligase</fullName>
    </submittedName>
</protein>
<proteinExistence type="predicted"/>
<dbReference type="InterPro" id="IPR036615">
    <property type="entry name" value="Mur_ligase_C_dom_sf"/>
</dbReference>
<keyword evidence="3" id="KW-0067">ATP-binding</keyword>
<feature type="region of interest" description="Disordered" evidence="4">
    <location>
        <begin position="1"/>
        <end position="28"/>
    </location>
</feature>
<dbReference type="InterPro" id="IPR008928">
    <property type="entry name" value="6-hairpin_glycosidase_sf"/>
</dbReference>
<dbReference type="SUPFAM" id="SSF48208">
    <property type="entry name" value="Six-hairpin glycosidases"/>
    <property type="match status" value="1"/>
</dbReference>
<dbReference type="Gene3D" id="3.40.1190.10">
    <property type="entry name" value="Mur-like, catalytic domain"/>
    <property type="match status" value="1"/>
</dbReference>
<reference evidence="7 8" key="1">
    <citation type="journal article" date="2021" name="Sci. Rep.">
        <title>Genome analysis of a halophilic bacterium Halomonas malpeensis YU-PRIM-29(T) reveals its exopolysaccharide and pigment producing capabilities.</title>
        <authorList>
            <person name="Athmika"/>
            <person name="Ghate S.D."/>
            <person name="Arun A.B."/>
            <person name="Rao S.S."/>
            <person name="Kumar S.T.A."/>
            <person name="Kandiyil M.K."/>
            <person name="Saptami K."/>
            <person name="Rekha P.D."/>
        </authorList>
    </citation>
    <scope>NUCLEOTIDE SEQUENCE [LARGE SCALE GENOMIC DNA]</scope>
    <source>
        <strain evidence="8">prim 29</strain>
    </source>
</reference>
<dbReference type="SUPFAM" id="SSF53623">
    <property type="entry name" value="MurD-like peptide ligases, catalytic domain"/>
    <property type="match status" value="1"/>
</dbReference>
<evidence type="ECO:0000313" key="7">
    <source>
        <dbReference type="EMBL" id="MCB8888627.1"/>
    </source>
</evidence>
<dbReference type="InterPro" id="IPR013221">
    <property type="entry name" value="Mur_ligase_cen"/>
</dbReference>
<evidence type="ECO:0000313" key="8">
    <source>
        <dbReference type="Proteomes" id="UP001319882"/>
    </source>
</evidence>
<feature type="domain" description="Mur ligase C-terminal" evidence="5">
    <location>
        <begin position="939"/>
        <end position="1058"/>
    </location>
</feature>
<dbReference type="InterPro" id="IPR036565">
    <property type="entry name" value="Mur-like_cat_sf"/>
</dbReference>
<evidence type="ECO:0000259" key="5">
    <source>
        <dbReference type="Pfam" id="PF02875"/>
    </source>
</evidence>
<dbReference type="RefSeq" id="WP_227389297.1">
    <property type="nucleotide sequence ID" value="NZ_JBHSCJ010000010.1"/>
</dbReference>
<dbReference type="PANTHER" id="PTHR43024:SF1">
    <property type="entry name" value="UDP-N-ACETYLMURAMOYL-TRIPEPTIDE--D-ALANYL-D-ALANINE LIGASE"/>
    <property type="match status" value="1"/>
</dbReference>
<dbReference type="Gene3D" id="3.90.190.20">
    <property type="entry name" value="Mur ligase, C-terminal domain"/>
    <property type="match status" value="1"/>
</dbReference>
<feature type="compositionally biased region" description="Low complexity" evidence="4">
    <location>
        <begin position="9"/>
        <end position="26"/>
    </location>
</feature>
<organism evidence="7 8">
    <name type="scientific">Vreelandella malpeensis</name>
    <dbReference type="NCBI Taxonomy" id="1172368"/>
    <lineage>
        <taxon>Bacteria</taxon>
        <taxon>Pseudomonadati</taxon>
        <taxon>Pseudomonadota</taxon>
        <taxon>Gammaproteobacteria</taxon>
        <taxon>Oceanospirillales</taxon>
        <taxon>Halomonadaceae</taxon>
        <taxon>Vreelandella</taxon>
    </lineage>
</organism>
<dbReference type="Proteomes" id="UP001319882">
    <property type="component" value="Unassembled WGS sequence"/>
</dbReference>
<evidence type="ECO:0000256" key="3">
    <source>
        <dbReference type="ARBA" id="ARBA00022840"/>
    </source>
</evidence>
<sequence>MARFPGSKSLLQARRAQQGRTGRSAQPAFRVPVVDKRTRVDAGQRLPLAQMLTRARQALVERLAAEADAPLRVFVSVTDGTRRARVASERGAPSSDALWQRLEDRLEEHYALDAPVRWLRLDWAHDVTAHTWESLAATLSRHKRNYFRRGIALDPGLQHAFLEQELNANAMLYAGSRVASAELNPGNFRRYARERFGATFEVDFNPRQRVYTFATDALLIEPGQSPRPLQGYRSGQQGRHTGRRVIETLTPAGTRALIDRASAFLAAQVEPDGRFVYGIHPCFDRDVAGYNTLRHASSIYSMLEAWEVNQSAVLKDAIDRALGRLTTTFLKRFEHRGERVTYLLEANGEIKLGGSGVTLLALAKYTELTGDEQYLPVMEELALGIRQLQLESGGFDHVLNAADLSVKERFRIIYYDGEAAFGLMRLFGLTKDPRWLEVVERAFKYFIAQEHWRAHDHWLSYCVNELTLYRPEERYYRFGLQNVAGYLDFVEERITTFPTLLELMMAAHKMITRLQAVPEYRHLLELIDIERFYRALEKRAHYLLNGHFWPEFAMYFKRPERIVGSFFIRHHSFRVRIDDVEHYLSGFVAYLCHYLQAPTPRLATLVTSREEEQWRRDDIERAVEGEWLVAPASNRWQATGLSFHLKTMAAGHAVALRRVGAGSGRGLPIDNLVRLPFTPQLLLADDSHEAAELAALGMPVYRVADIDQAVLAMGRYARQKLTGRVIGVTGSAGKTTLVALLEALLRPWGDVGATTHSANLPHGIAWTLASVPWQAPYQVIEMAIGRMRQNSALARPDVAVFLNAGPAHLEYHESVEQVAVRKSRIFESMTAGSVAVINRDMEQWSIVHAAAQRHGLLILSFGVHPDATVRWVDPEEMATFVIDYPGERVKLAMDGQGAHWAMNVLAAFGVLLALGLSPRDVLPFVSRVAPPEGRGRHRRIAWRGGNIELLDDAYNANPLSMKAMLAQAQGVQARRKHLVLADMLELGAQSPDYHRALVEPILASGAHSVWLLGEQMQALEPLLEKSVPRVASFPSRSALAQRLREALEPDDWVAFKGSNKFGLSELARRLSEA</sequence>
<evidence type="ECO:0000256" key="1">
    <source>
        <dbReference type="ARBA" id="ARBA00022598"/>
    </source>
</evidence>
<accession>A0ABS8DQP4</accession>
<gene>
    <name evidence="7" type="ORF">GEV37_05755</name>
</gene>
<dbReference type="GO" id="GO:0016874">
    <property type="term" value="F:ligase activity"/>
    <property type="evidence" value="ECO:0007669"/>
    <property type="project" value="UniProtKB-KW"/>
</dbReference>
<keyword evidence="8" id="KW-1185">Reference proteome</keyword>
<dbReference type="SUPFAM" id="SSF53244">
    <property type="entry name" value="MurD-like peptide ligases, peptide-binding domain"/>
    <property type="match status" value="1"/>
</dbReference>
<comment type="caution">
    <text evidence="7">The sequence shown here is derived from an EMBL/GenBank/DDBJ whole genome shotgun (WGS) entry which is preliminary data.</text>
</comment>
<dbReference type="Pfam" id="PF08245">
    <property type="entry name" value="Mur_ligase_M"/>
    <property type="match status" value="1"/>
</dbReference>
<dbReference type="Pfam" id="PF02875">
    <property type="entry name" value="Mur_ligase_C"/>
    <property type="match status" value="1"/>
</dbReference>
<name>A0ABS8DQP4_9GAMM</name>
<evidence type="ECO:0000256" key="4">
    <source>
        <dbReference type="SAM" id="MobiDB-lite"/>
    </source>
</evidence>
<keyword evidence="1 7" id="KW-0436">Ligase</keyword>
<evidence type="ECO:0000259" key="6">
    <source>
        <dbReference type="Pfam" id="PF08245"/>
    </source>
</evidence>